<proteinExistence type="predicted"/>
<reference evidence="1" key="1">
    <citation type="journal article" date="2016" name="Front. Microbiol.">
        <title>Genome Sequence of the Piezophilic, Mesophilic Sulfate-Reducing Bacterium Desulfovibrio indicus J2T.</title>
        <authorList>
            <person name="Cao J."/>
            <person name="Maignien L."/>
            <person name="Shao Z."/>
            <person name="Alain K."/>
            <person name="Jebbar M."/>
        </authorList>
    </citation>
    <scope>NUCLEOTIDE SEQUENCE</scope>
    <source>
        <strain evidence="1">NBRC 103626</strain>
    </source>
</reference>
<dbReference type="EMBL" id="BPQM01000064">
    <property type="protein sequence ID" value="GJD79567.1"/>
    <property type="molecule type" value="Genomic_DNA"/>
</dbReference>
<sequence>MRQFNLDLNLTPAAKAIAKAMAECSLFETSLERTDRILAALAKADLIIVPKPDGNAEAVREAVRTGNWSAVSERDLLAWRDAPREEEAAATVETLDRDKGVPTGRVVEVVYDKGDGTTETIKHTEFVRPGGLAFEPSSVVGMKVVAVRNPGVMETVALQPGNVFEIPPGEKVVEVPGVVLRDNGILAVFYDDGHIAFGGDAADMAAFRDMAATVVGAARTAA</sequence>
<dbReference type="RefSeq" id="WP_238303544.1">
    <property type="nucleotide sequence ID" value="NZ_BPQM01000064.1"/>
</dbReference>
<protein>
    <submittedName>
        <fullName evidence="1">Uncharacterized protein</fullName>
    </submittedName>
</protein>
<dbReference type="AlphaFoldDB" id="A0AA37HRF1"/>
<name>A0AA37HRF1_9HYPH</name>
<gene>
    <name evidence="1" type="ORF">NBEOAGPD_2796</name>
</gene>
<accession>A0AA37HRF1</accession>
<comment type="caution">
    <text evidence="1">The sequence shown here is derived from an EMBL/GenBank/DDBJ whole genome shotgun (WGS) entry which is preliminary data.</text>
</comment>
<organism evidence="1 2">
    <name type="scientific">Methylobacterium gregans</name>
    <dbReference type="NCBI Taxonomy" id="374424"/>
    <lineage>
        <taxon>Bacteria</taxon>
        <taxon>Pseudomonadati</taxon>
        <taxon>Pseudomonadota</taxon>
        <taxon>Alphaproteobacteria</taxon>
        <taxon>Hyphomicrobiales</taxon>
        <taxon>Methylobacteriaceae</taxon>
        <taxon>Methylobacterium</taxon>
    </lineage>
</organism>
<evidence type="ECO:0000313" key="1">
    <source>
        <dbReference type="EMBL" id="GJD79567.1"/>
    </source>
</evidence>
<evidence type="ECO:0000313" key="2">
    <source>
        <dbReference type="Proteomes" id="UP001055108"/>
    </source>
</evidence>
<dbReference type="Proteomes" id="UP001055108">
    <property type="component" value="Unassembled WGS sequence"/>
</dbReference>
<reference evidence="1" key="2">
    <citation type="submission" date="2021-08" db="EMBL/GenBank/DDBJ databases">
        <authorList>
            <person name="Tani A."/>
            <person name="Ola A."/>
            <person name="Ogura Y."/>
            <person name="Katsura K."/>
            <person name="Hayashi T."/>
        </authorList>
    </citation>
    <scope>NUCLEOTIDE SEQUENCE</scope>
    <source>
        <strain evidence="1">NBRC 103626</strain>
    </source>
</reference>
<keyword evidence="2" id="KW-1185">Reference proteome</keyword>